<evidence type="ECO:0000256" key="1">
    <source>
        <dbReference type="ARBA" id="ARBA00004496"/>
    </source>
</evidence>
<feature type="repeat" description="TPR" evidence="6">
    <location>
        <begin position="295"/>
        <end position="328"/>
    </location>
</feature>
<evidence type="ECO:0000313" key="8">
    <source>
        <dbReference type="Proteomes" id="UP000014216"/>
    </source>
</evidence>
<dbReference type="Gene3D" id="1.25.40.10">
    <property type="entry name" value="Tetratricopeptide repeat domain"/>
    <property type="match status" value="3"/>
</dbReference>
<dbReference type="GO" id="GO:0005737">
    <property type="term" value="C:cytoplasm"/>
    <property type="evidence" value="ECO:0007669"/>
    <property type="project" value="UniProtKB-SubCell"/>
</dbReference>
<keyword evidence="3" id="KW-0677">Repeat</keyword>
<feature type="repeat" description="TPR" evidence="6">
    <location>
        <begin position="90"/>
        <end position="123"/>
    </location>
</feature>
<evidence type="ECO:0000256" key="2">
    <source>
        <dbReference type="ARBA" id="ARBA00022490"/>
    </source>
</evidence>
<name>S0FX32_9BACT</name>
<keyword evidence="2" id="KW-0963">Cytoplasm</keyword>
<dbReference type="SUPFAM" id="SSF48452">
    <property type="entry name" value="TPR-like"/>
    <property type="match status" value="1"/>
</dbReference>
<dbReference type="SMART" id="SM00028">
    <property type="entry name" value="TPR"/>
    <property type="match status" value="5"/>
</dbReference>
<feature type="repeat" description="TPR" evidence="6">
    <location>
        <begin position="130"/>
        <end position="163"/>
    </location>
</feature>
<comment type="subcellular location">
    <subcellularLocation>
        <location evidence="1">Cytoplasm</location>
    </subcellularLocation>
</comment>
<dbReference type="PANTHER" id="PTHR46630">
    <property type="entry name" value="TETRATRICOPEPTIDE REPEAT PROTEIN 29"/>
    <property type="match status" value="1"/>
</dbReference>
<protein>
    <recommendedName>
        <fullName evidence="9">MalT-like TPR region domain-containing protein</fullName>
    </recommendedName>
</protein>
<dbReference type="InterPro" id="IPR011990">
    <property type="entry name" value="TPR-like_helical_dom_sf"/>
</dbReference>
<dbReference type="Proteomes" id="UP000014216">
    <property type="component" value="Unassembled WGS sequence"/>
</dbReference>
<keyword evidence="4 6" id="KW-0802">TPR repeat</keyword>
<dbReference type="Pfam" id="PF13374">
    <property type="entry name" value="TPR_10"/>
    <property type="match status" value="1"/>
</dbReference>
<evidence type="ECO:0000256" key="6">
    <source>
        <dbReference type="PROSITE-ProRule" id="PRU00339"/>
    </source>
</evidence>
<dbReference type="InterPro" id="IPR051476">
    <property type="entry name" value="Bac_ResReg_Asp_Phosphatase"/>
</dbReference>
<sequence>MRISFYPSIDTHFNKCIEALNNYDLTSAYRHLQVAYKPLSRLHSKNSKWAVYYLNLSSIYNNSGRFWESIECCHKAQAIIKKQKQREIEAKAASNLANSYLNLSDYSQALKHVQRAIGLYKKQTNNLLLSEEYLTLGQILLRKGQWSQAVKAVSKALLLSRQSQNKQREGRALIRLGYIFRADPQIFLEGGYLHLAIDHFRQAERYFREIEYKPGLIEAIYERANTYLSLGMVDKSKELINRIQSMIPEESPWRFFLLRLKYCISNREEQFEQAIDYARKLHRFYAQAEDKKGQAESLEMLGSSYYNLSNMQEAEKYGQKALEMSKAIGDKLIEGQSQDLLNAIDSIGKLNQASSADSG</sequence>
<gene>
    <name evidence="7" type="ORF">Dpo_5c02050</name>
</gene>
<evidence type="ECO:0000256" key="5">
    <source>
        <dbReference type="ARBA" id="ARBA00038253"/>
    </source>
</evidence>
<keyword evidence="8" id="KW-1185">Reference proteome</keyword>
<evidence type="ECO:0008006" key="9">
    <source>
        <dbReference type="Google" id="ProtNLM"/>
    </source>
</evidence>
<dbReference type="AlphaFoldDB" id="S0FX32"/>
<comment type="caution">
    <text evidence="7">The sequence shown here is derived from an EMBL/GenBank/DDBJ whole genome shotgun (WGS) entry which is preliminary data.</text>
</comment>
<dbReference type="PROSITE" id="PS50005">
    <property type="entry name" value="TPR"/>
    <property type="match status" value="3"/>
</dbReference>
<dbReference type="EMBL" id="APJX01000005">
    <property type="protein sequence ID" value="EMS79280.1"/>
    <property type="molecule type" value="Genomic_DNA"/>
</dbReference>
<reference evidence="7 8" key="1">
    <citation type="journal article" date="2013" name="Genome Announc.">
        <title>Draft Genome Sequence of Desulfotignum phosphitoxidans DSM 13687 Strain FiPS-3.</title>
        <authorList>
            <person name="Poehlein A."/>
            <person name="Daniel R."/>
            <person name="Simeonova D.D."/>
        </authorList>
    </citation>
    <scope>NUCLEOTIDE SEQUENCE [LARGE SCALE GENOMIC DNA]</scope>
    <source>
        <strain evidence="7 8">DSM 13687</strain>
    </source>
</reference>
<evidence type="ECO:0000313" key="7">
    <source>
        <dbReference type="EMBL" id="EMS79280.1"/>
    </source>
</evidence>
<dbReference type="InterPro" id="IPR019734">
    <property type="entry name" value="TPR_rpt"/>
</dbReference>
<evidence type="ECO:0000256" key="4">
    <source>
        <dbReference type="ARBA" id="ARBA00022803"/>
    </source>
</evidence>
<dbReference type="PANTHER" id="PTHR46630:SF1">
    <property type="entry name" value="TETRATRICOPEPTIDE REPEAT PROTEIN 29"/>
    <property type="match status" value="1"/>
</dbReference>
<organism evidence="7 8">
    <name type="scientific">Desulfotignum phosphitoxidans DSM 13687</name>
    <dbReference type="NCBI Taxonomy" id="1286635"/>
    <lineage>
        <taxon>Bacteria</taxon>
        <taxon>Pseudomonadati</taxon>
        <taxon>Thermodesulfobacteriota</taxon>
        <taxon>Desulfobacteria</taxon>
        <taxon>Desulfobacterales</taxon>
        <taxon>Desulfobacteraceae</taxon>
        <taxon>Desulfotignum</taxon>
    </lineage>
</organism>
<accession>S0FX32</accession>
<comment type="similarity">
    <text evidence="5">Belongs to the Rap family.</text>
</comment>
<proteinExistence type="inferred from homology"/>
<dbReference type="RefSeq" id="WP_006966372.1">
    <property type="nucleotide sequence ID" value="NZ_APJX01000005.1"/>
</dbReference>
<evidence type="ECO:0000256" key="3">
    <source>
        <dbReference type="ARBA" id="ARBA00022737"/>
    </source>
</evidence>
<dbReference type="Pfam" id="PF13424">
    <property type="entry name" value="TPR_12"/>
    <property type="match status" value="1"/>
</dbReference>